<proteinExistence type="inferred from homology"/>
<evidence type="ECO:0000256" key="5">
    <source>
        <dbReference type="ARBA" id="ARBA00023157"/>
    </source>
</evidence>
<keyword evidence="5" id="KW-1015">Disulfide bond</keyword>
<reference evidence="7 8" key="1">
    <citation type="journal article" date="2013" name="Proc. Natl. Acad. Sci. U.S.A.">
        <title>The king cobra genome reveals dynamic gene evolution and adaptation in the snake venom system.</title>
        <authorList>
            <person name="Vonk F.J."/>
            <person name="Casewell N.R."/>
            <person name="Henkel C.V."/>
            <person name="Heimberg A.M."/>
            <person name="Jansen H.J."/>
            <person name="McCleary R.J."/>
            <person name="Kerkkamp H.M."/>
            <person name="Vos R.A."/>
            <person name="Guerreiro I."/>
            <person name="Calvete J.J."/>
            <person name="Wuster W."/>
            <person name="Woods A.E."/>
            <person name="Logan J.M."/>
            <person name="Harrison R.A."/>
            <person name="Castoe T.A."/>
            <person name="de Koning A.P."/>
            <person name="Pollock D.D."/>
            <person name="Yandell M."/>
            <person name="Calderon D."/>
            <person name="Renjifo C."/>
            <person name="Currier R.B."/>
            <person name="Salgado D."/>
            <person name="Pla D."/>
            <person name="Sanz L."/>
            <person name="Hyder A.S."/>
            <person name="Ribeiro J.M."/>
            <person name="Arntzen J.W."/>
            <person name="van den Thillart G.E."/>
            <person name="Boetzer M."/>
            <person name="Pirovano W."/>
            <person name="Dirks R.P."/>
            <person name="Spaink H.P."/>
            <person name="Duboule D."/>
            <person name="McGlinn E."/>
            <person name="Kini R.M."/>
            <person name="Richardson M.K."/>
        </authorList>
    </citation>
    <scope>NUCLEOTIDE SEQUENCE</scope>
    <source>
        <tissue evidence="7">Blood</tissue>
    </source>
</reference>
<evidence type="ECO:0000256" key="2">
    <source>
        <dbReference type="ARBA" id="ARBA00010575"/>
    </source>
</evidence>
<dbReference type="PANTHER" id="PTHR23414">
    <property type="entry name" value="ADRENOMEDULLIN, ADM"/>
    <property type="match status" value="1"/>
</dbReference>
<organism evidence="7 8">
    <name type="scientific">Ophiophagus hannah</name>
    <name type="common">King cobra</name>
    <name type="synonym">Naja hannah</name>
    <dbReference type="NCBI Taxonomy" id="8665"/>
    <lineage>
        <taxon>Eukaryota</taxon>
        <taxon>Metazoa</taxon>
        <taxon>Chordata</taxon>
        <taxon>Craniata</taxon>
        <taxon>Vertebrata</taxon>
        <taxon>Euteleostomi</taxon>
        <taxon>Lepidosauria</taxon>
        <taxon>Squamata</taxon>
        <taxon>Bifurcata</taxon>
        <taxon>Unidentata</taxon>
        <taxon>Episquamata</taxon>
        <taxon>Toxicofera</taxon>
        <taxon>Serpentes</taxon>
        <taxon>Colubroidea</taxon>
        <taxon>Elapidae</taxon>
        <taxon>Elapinae</taxon>
        <taxon>Ophiophagus</taxon>
    </lineage>
</organism>
<dbReference type="EMBL" id="AZIM01000455">
    <property type="protein sequence ID" value="ETE70948.1"/>
    <property type="molecule type" value="Genomic_DNA"/>
</dbReference>
<comment type="subcellular location">
    <subcellularLocation>
        <location evidence="1">Secreted</location>
    </subcellularLocation>
</comment>
<evidence type="ECO:0000313" key="8">
    <source>
        <dbReference type="Proteomes" id="UP000018936"/>
    </source>
</evidence>
<feature type="non-terminal residue" evidence="7">
    <location>
        <position position="1"/>
    </location>
</feature>
<evidence type="ECO:0000256" key="1">
    <source>
        <dbReference type="ARBA" id="ARBA00004613"/>
    </source>
</evidence>
<keyword evidence="4" id="KW-0732">Signal</keyword>
<comment type="similarity">
    <text evidence="2">Belongs to the adrenomedullin family.</text>
</comment>
<dbReference type="InterPro" id="IPR021116">
    <property type="entry name" value="Calcitonin/adrenomedullin"/>
</dbReference>
<evidence type="ECO:0000256" key="3">
    <source>
        <dbReference type="ARBA" id="ARBA00022525"/>
    </source>
</evidence>
<feature type="region of interest" description="Disordered" evidence="6">
    <location>
        <begin position="183"/>
        <end position="218"/>
    </location>
</feature>
<sequence>MNKGNETPAVSDRMPEFLMSQCVTVQCMTGSMEAAVTGNRERMQTLPCKQAEGPALILIMDSRTVLLMLIWLTTSSCQLWRTSGMTDRRQPPPAASFLEQLLKIGGRVNGRATRESDLGLEERPSTWAQLVQERDQLNLLRRSSVPGHRVPRQLLASGPARGCHLGTCQLQNLANLLYRYGGNNQKEESHKNNKGTNDPMGYGRRKRRAAGHGVSSPT</sequence>
<dbReference type="GO" id="GO:0010460">
    <property type="term" value="P:positive regulation of heart rate"/>
    <property type="evidence" value="ECO:0007669"/>
    <property type="project" value="TreeGrafter"/>
</dbReference>
<dbReference type="GO" id="GO:0005179">
    <property type="term" value="F:hormone activity"/>
    <property type="evidence" value="ECO:0007669"/>
    <property type="project" value="InterPro"/>
</dbReference>
<evidence type="ECO:0000256" key="6">
    <source>
        <dbReference type="SAM" id="MobiDB-lite"/>
    </source>
</evidence>
<dbReference type="OrthoDB" id="8854792at2759"/>
<accession>V8PAB9</accession>
<dbReference type="Pfam" id="PF00214">
    <property type="entry name" value="Calc_CGRP_IAPP"/>
    <property type="match status" value="1"/>
</dbReference>
<dbReference type="AlphaFoldDB" id="V8PAB9"/>
<dbReference type="InterPro" id="IPR051665">
    <property type="entry name" value="Adrenomedullin-reg_peptide"/>
</dbReference>
<dbReference type="GO" id="GO:0005576">
    <property type="term" value="C:extracellular region"/>
    <property type="evidence" value="ECO:0007669"/>
    <property type="project" value="UniProtKB-SubCell"/>
</dbReference>
<name>V8PAB9_OPHHA</name>
<protein>
    <submittedName>
        <fullName evidence="7">Adm5</fullName>
    </submittedName>
</protein>
<dbReference type="GO" id="GO:0003073">
    <property type="term" value="P:regulation of systemic arterial blood pressure"/>
    <property type="evidence" value="ECO:0007669"/>
    <property type="project" value="TreeGrafter"/>
</dbReference>
<keyword evidence="3" id="KW-0964">Secreted</keyword>
<dbReference type="GO" id="GO:0007189">
    <property type="term" value="P:adenylate cyclase-activating G protein-coupled receptor signaling pathway"/>
    <property type="evidence" value="ECO:0007669"/>
    <property type="project" value="TreeGrafter"/>
</dbReference>
<gene>
    <name evidence="7" type="primary">ADM5</name>
    <name evidence="7" type="ORF">L345_03245</name>
</gene>
<dbReference type="Proteomes" id="UP000018936">
    <property type="component" value="Unassembled WGS sequence"/>
</dbReference>
<evidence type="ECO:0000313" key="7">
    <source>
        <dbReference type="EMBL" id="ETE70948.1"/>
    </source>
</evidence>
<evidence type="ECO:0000256" key="4">
    <source>
        <dbReference type="ARBA" id="ARBA00022729"/>
    </source>
</evidence>
<keyword evidence="8" id="KW-1185">Reference proteome</keyword>
<comment type="caution">
    <text evidence="7">The sequence shown here is derived from an EMBL/GenBank/DDBJ whole genome shotgun (WGS) entry which is preliminary data.</text>
</comment>